<dbReference type="OrthoDB" id="166803at2759"/>
<feature type="domain" description="VTT" evidence="2">
    <location>
        <begin position="64"/>
        <end position="194"/>
    </location>
</feature>
<name>A0A8X8D9G5_POPTO</name>
<keyword evidence="1" id="KW-1133">Transmembrane helix</keyword>
<dbReference type="Pfam" id="PF09335">
    <property type="entry name" value="VTT_dom"/>
    <property type="match status" value="1"/>
</dbReference>
<dbReference type="AlphaFoldDB" id="A0A8X8D9G5"/>
<proteinExistence type="predicted"/>
<keyword evidence="1" id="KW-0472">Membrane</keyword>
<evidence type="ECO:0000313" key="3">
    <source>
        <dbReference type="EMBL" id="KAG6783035.1"/>
    </source>
</evidence>
<accession>A0A8X8D9G5</accession>
<dbReference type="GO" id="GO:0016020">
    <property type="term" value="C:membrane"/>
    <property type="evidence" value="ECO:0007669"/>
    <property type="project" value="TreeGrafter"/>
</dbReference>
<dbReference type="PANTHER" id="PTHR47699:SF1">
    <property type="entry name" value="SNARE ASSOCIATED GOLGI PROTEIN FAMILY"/>
    <property type="match status" value="1"/>
</dbReference>
<feature type="transmembrane region" description="Helical" evidence="1">
    <location>
        <begin position="158"/>
        <end position="179"/>
    </location>
</feature>
<sequence>MGKGWKVAAVIGLTAIIAREMNKQFGWDKDAALQLFVEWSNGLGVWAMPVYVGIHTITLAFCLPYAVFFEAGASLLFGFLPAVLCVFSAKFLGASLSFWIGRIHFEVVKFFRLVFRSSSSAMEWVQSNKYFHLLSRGVERDGWKFVLLARFSPMPSYVINYALAATKVGFVIDFLLPTVIGCLPMILQNTSIGSLAGAAVASASGSKKSQVWSYLFPVLGIVSSILISLRIKKYSTDITMVESSASDCTPGSSDVDSHQTFSSRKGILILFDSNDLEYLIHFGCNSIPADSSHSFSRNIDMLCQKLDKCIIQLSLENR</sequence>
<comment type="caution">
    <text evidence="3">The sequence shown here is derived from an EMBL/GenBank/DDBJ whole genome shotgun (WGS) entry which is preliminary data.</text>
</comment>
<evidence type="ECO:0000259" key="2">
    <source>
        <dbReference type="Pfam" id="PF09335"/>
    </source>
</evidence>
<evidence type="ECO:0000313" key="4">
    <source>
        <dbReference type="Proteomes" id="UP000886885"/>
    </source>
</evidence>
<dbReference type="InterPro" id="IPR032816">
    <property type="entry name" value="VTT_dom"/>
</dbReference>
<feature type="transmembrane region" description="Helical" evidence="1">
    <location>
        <begin position="46"/>
        <end position="68"/>
    </location>
</feature>
<dbReference type="EMBL" id="JAAWWB010000005">
    <property type="protein sequence ID" value="KAG6783035.1"/>
    <property type="molecule type" value="Genomic_DNA"/>
</dbReference>
<feature type="transmembrane region" description="Helical" evidence="1">
    <location>
        <begin position="211"/>
        <end position="231"/>
    </location>
</feature>
<keyword evidence="1" id="KW-0812">Transmembrane</keyword>
<dbReference type="Proteomes" id="UP000886885">
    <property type="component" value="Chromosome 3A"/>
</dbReference>
<evidence type="ECO:0000256" key="1">
    <source>
        <dbReference type="SAM" id="Phobius"/>
    </source>
</evidence>
<protein>
    <recommendedName>
        <fullName evidence="2">VTT domain-containing protein</fullName>
    </recommendedName>
</protein>
<gene>
    <name evidence="3" type="ORF">POTOM_012465</name>
</gene>
<dbReference type="PANTHER" id="PTHR47699">
    <property type="entry name" value="SNARE ASSOCIATED GOLGI PROTEIN FAMILY"/>
    <property type="match status" value="1"/>
</dbReference>
<keyword evidence="4" id="KW-1185">Reference proteome</keyword>
<reference evidence="3" key="1">
    <citation type="journal article" date="2020" name="bioRxiv">
        <title>Hybrid origin of Populus tomentosa Carr. identified through genome sequencing and phylogenomic analysis.</title>
        <authorList>
            <person name="An X."/>
            <person name="Gao K."/>
            <person name="Chen Z."/>
            <person name="Li J."/>
            <person name="Yang X."/>
            <person name="Yang X."/>
            <person name="Zhou J."/>
            <person name="Guo T."/>
            <person name="Zhao T."/>
            <person name="Huang S."/>
            <person name="Miao D."/>
            <person name="Khan W.U."/>
            <person name="Rao P."/>
            <person name="Ye M."/>
            <person name="Lei B."/>
            <person name="Liao W."/>
            <person name="Wang J."/>
            <person name="Ji L."/>
            <person name="Li Y."/>
            <person name="Guo B."/>
            <person name="Mustafa N.S."/>
            <person name="Li S."/>
            <person name="Yun Q."/>
            <person name="Keller S.R."/>
            <person name="Mao J."/>
            <person name="Zhang R."/>
            <person name="Strauss S.H."/>
        </authorList>
    </citation>
    <scope>NUCLEOTIDE SEQUENCE</scope>
    <source>
        <strain evidence="3">GM15</strain>
        <tissue evidence="3">Leaf</tissue>
    </source>
</reference>
<feature type="transmembrane region" description="Helical" evidence="1">
    <location>
        <begin position="75"/>
        <end position="100"/>
    </location>
</feature>
<organism evidence="3 4">
    <name type="scientific">Populus tomentosa</name>
    <name type="common">Chinese white poplar</name>
    <dbReference type="NCBI Taxonomy" id="118781"/>
    <lineage>
        <taxon>Eukaryota</taxon>
        <taxon>Viridiplantae</taxon>
        <taxon>Streptophyta</taxon>
        <taxon>Embryophyta</taxon>
        <taxon>Tracheophyta</taxon>
        <taxon>Spermatophyta</taxon>
        <taxon>Magnoliopsida</taxon>
        <taxon>eudicotyledons</taxon>
        <taxon>Gunneridae</taxon>
        <taxon>Pentapetalae</taxon>
        <taxon>rosids</taxon>
        <taxon>fabids</taxon>
        <taxon>Malpighiales</taxon>
        <taxon>Salicaceae</taxon>
        <taxon>Saliceae</taxon>
        <taxon>Populus</taxon>
    </lineage>
</organism>